<dbReference type="PANTHER" id="PTHR35564:SF3">
    <property type="entry name" value="TYPE VI SECRETION SYSTEM BASEPLATE SUBUNIT TSSG"/>
    <property type="match status" value="1"/>
</dbReference>
<reference evidence="1 2" key="1">
    <citation type="submission" date="2018-05" db="EMBL/GenBank/DDBJ databases">
        <title>Novel Campyloabacter and Helicobacter Species and Strains.</title>
        <authorList>
            <person name="Mannion A.J."/>
            <person name="Shen Z."/>
            <person name="Fox J.G."/>
        </authorList>
    </citation>
    <scope>NUCLEOTIDE SEQUENCE [LARGE SCALE GENOMIC DNA]</scope>
    <source>
        <strain evidence="2">MIT17-670</strain>
    </source>
</reference>
<evidence type="ECO:0000313" key="2">
    <source>
        <dbReference type="Proteomes" id="UP000310353"/>
    </source>
</evidence>
<dbReference type="InterPro" id="IPR010732">
    <property type="entry name" value="T6SS_TssG-like"/>
</dbReference>
<dbReference type="PANTHER" id="PTHR35564">
    <property type="match status" value="1"/>
</dbReference>
<dbReference type="NCBIfam" id="TIGR03347">
    <property type="entry name" value="VI_chp_1"/>
    <property type="match status" value="1"/>
</dbReference>
<dbReference type="RefSeq" id="WP_137622821.1">
    <property type="nucleotide sequence ID" value="NZ_NXMA01000015.1"/>
</dbReference>
<keyword evidence="2" id="KW-1185">Reference proteome</keyword>
<gene>
    <name evidence="1" type="primary">tssG</name>
    <name evidence="1" type="ORF">CQA76_07710</name>
</gene>
<dbReference type="Proteomes" id="UP000310353">
    <property type="component" value="Unassembled WGS sequence"/>
</dbReference>
<dbReference type="Pfam" id="PF06996">
    <property type="entry name" value="T6SS_TssG"/>
    <property type="match status" value="1"/>
</dbReference>
<dbReference type="OrthoDB" id="5352652at2"/>
<proteinExistence type="predicted"/>
<evidence type="ECO:0000313" key="1">
    <source>
        <dbReference type="EMBL" id="TKX30621.1"/>
    </source>
</evidence>
<dbReference type="EMBL" id="NXMA01000015">
    <property type="protein sequence ID" value="TKX30621.1"/>
    <property type="molecule type" value="Genomic_DNA"/>
</dbReference>
<protein>
    <submittedName>
        <fullName evidence="1">Type VI secretion system baseplate subunit TssG</fullName>
    </submittedName>
</protein>
<accession>A0A4U7BJM2</accession>
<sequence length="303" mass="35922">MNDFTSYSFFKLVNTLLKQYNKKDIFLRTNKSLKHPNKEIEKIVFLENQEKITIELFVNFFGLQGTSSQLPSYMLDKLSRNEDGEEGWSLFFDFFNHYLLWIFFESVSLRNYPRNFNENFNDLISKILFNVLGIKDEYIAKKYLSFAPLLLSSRRPKTYIERVLRSNFNLGNKLHIIENLPHQILISRSQKNKLGIKNHILGEKFILGSKFLSYQSKIAIFIENIEYREALEYLPHGKKYKDLKDSITFLTNNEFCVDLYLKINYSDKMKFILGDESSAKLGWAKVLGKTKKNYTIMYIKLYE</sequence>
<organism evidence="1 2">
    <name type="scientific">Campylobacter aviculae</name>
    <dbReference type="NCBI Taxonomy" id="2510190"/>
    <lineage>
        <taxon>Bacteria</taxon>
        <taxon>Pseudomonadati</taxon>
        <taxon>Campylobacterota</taxon>
        <taxon>Epsilonproteobacteria</taxon>
        <taxon>Campylobacterales</taxon>
        <taxon>Campylobacteraceae</taxon>
        <taxon>Campylobacter</taxon>
    </lineage>
</organism>
<name>A0A4U7BJM2_9BACT</name>
<comment type="caution">
    <text evidence="1">The sequence shown here is derived from an EMBL/GenBank/DDBJ whole genome shotgun (WGS) entry which is preliminary data.</text>
</comment>
<dbReference type="AlphaFoldDB" id="A0A4U7BJM2"/>